<name>A0ABS5HFZ0_9BACT</name>
<evidence type="ECO:0000313" key="5">
    <source>
        <dbReference type="Proteomes" id="UP000682951"/>
    </source>
</evidence>
<dbReference type="Proteomes" id="UP000682951">
    <property type="component" value="Unassembled WGS sequence"/>
</dbReference>
<protein>
    <submittedName>
        <fullName evidence="4">ABC transporter ATP-binding protein</fullName>
    </submittedName>
</protein>
<reference evidence="4 5" key="1">
    <citation type="submission" date="2021-04" db="EMBL/GenBank/DDBJ databases">
        <title>Molecular and phenotypic characterization and identification of bacterial isolates recovered from the Anatolian ground squirrels (Spermophilus xanthoprymnus) and which have the potential to form a new species in the Campylobacter genus.</title>
        <authorList>
            <person name="Aydin F."/>
            <person name="Abay S."/>
            <person name="Kayman T."/>
            <person name="Karakaya E."/>
            <person name="Mustak H.K."/>
            <person name="Mustak I.B."/>
            <person name="Bilgin N."/>
            <person name="Duzler A."/>
            <person name="Sahin O."/>
            <person name="Guran O."/>
            <person name="Saticioglu I.B."/>
        </authorList>
    </citation>
    <scope>NUCLEOTIDE SEQUENCE [LARGE SCALE GENOMIC DNA]</scope>
    <source>
        <strain evidence="5">faydin-G24</strain>
    </source>
</reference>
<dbReference type="PROSITE" id="PS50893">
    <property type="entry name" value="ABC_TRANSPORTER_2"/>
    <property type="match status" value="1"/>
</dbReference>
<accession>A0ABS5HFZ0</accession>
<dbReference type="Pfam" id="PF00005">
    <property type="entry name" value="ABC_tran"/>
    <property type="match status" value="1"/>
</dbReference>
<proteinExistence type="predicted"/>
<gene>
    <name evidence="4" type="ORF">KDD93_01035</name>
</gene>
<dbReference type="SMART" id="SM00382">
    <property type="entry name" value="AAA"/>
    <property type="match status" value="1"/>
</dbReference>
<organism evidence="4 5">
    <name type="scientific">Campylobacter anatolicus</name>
    <dbReference type="NCBI Taxonomy" id="2829105"/>
    <lineage>
        <taxon>Bacteria</taxon>
        <taxon>Pseudomonadati</taxon>
        <taxon>Campylobacterota</taxon>
        <taxon>Epsilonproteobacteria</taxon>
        <taxon>Campylobacterales</taxon>
        <taxon>Campylobacteraceae</taxon>
        <taxon>Campylobacter</taxon>
    </lineage>
</organism>
<dbReference type="SUPFAM" id="SSF52540">
    <property type="entry name" value="P-loop containing nucleoside triphosphate hydrolases"/>
    <property type="match status" value="1"/>
</dbReference>
<evidence type="ECO:0000313" key="4">
    <source>
        <dbReference type="EMBL" id="MBR8463158.1"/>
    </source>
</evidence>
<dbReference type="InterPro" id="IPR003593">
    <property type="entry name" value="AAA+_ATPase"/>
</dbReference>
<keyword evidence="2 4" id="KW-0067">ATP-binding</keyword>
<dbReference type="InterPro" id="IPR027417">
    <property type="entry name" value="P-loop_NTPase"/>
</dbReference>
<dbReference type="RefSeq" id="WP_212141397.1">
    <property type="nucleotide sequence ID" value="NZ_JAGSSW010000001.1"/>
</dbReference>
<dbReference type="EMBL" id="JAGSSW010000001">
    <property type="protein sequence ID" value="MBR8463158.1"/>
    <property type="molecule type" value="Genomic_DNA"/>
</dbReference>
<dbReference type="Gene3D" id="3.40.50.300">
    <property type="entry name" value="P-loop containing nucleotide triphosphate hydrolases"/>
    <property type="match status" value="1"/>
</dbReference>
<evidence type="ECO:0000256" key="2">
    <source>
        <dbReference type="ARBA" id="ARBA00022840"/>
    </source>
</evidence>
<evidence type="ECO:0000259" key="3">
    <source>
        <dbReference type="PROSITE" id="PS50893"/>
    </source>
</evidence>
<evidence type="ECO:0000256" key="1">
    <source>
        <dbReference type="ARBA" id="ARBA00022741"/>
    </source>
</evidence>
<comment type="caution">
    <text evidence="4">The sequence shown here is derived from an EMBL/GenBank/DDBJ whole genome shotgun (WGS) entry which is preliminary data.</text>
</comment>
<dbReference type="PANTHER" id="PTHR43158">
    <property type="entry name" value="SKFA PEPTIDE EXPORT ATP-BINDING PROTEIN SKFE"/>
    <property type="match status" value="1"/>
</dbReference>
<dbReference type="CDD" id="cd03230">
    <property type="entry name" value="ABC_DR_subfamily_A"/>
    <property type="match status" value="1"/>
</dbReference>
<dbReference type="GO" id="GO:0005524">
    <property type="term" value="F:ATP binding"/>
    <property type="evidence" value="ECO:0007669"/>
    <property type="project" value="UniProtKB-KW"/>
</dbReference>
<feature type="domain" description="ABC transporter" evidence="3">
    <location>
        <begin position="4"/>
        <end position="231"/>
    </location>
</feature>
<keyword evidence="1" id="KW-0547">Nucleotide-binding</keyword>
<dbReference type="InterPro" id="IPR003439">
    <property type="entry name" value="ABC_transporter-like_ATP-bd"/>
</dbReference>
<keyword evidence="5" id="KW-1185">Reference proteome</keyword>
<sequence>MNVIECRNLTHFYGNKKIYENLNFNVERGKVVGLLGKNGVGKSTTINILMGFLRPQSGSCKIYGQHADELTPQMKAKIGLLYEGHVCYDYLSIAQIERLYATHYGNRWKKDLYYELIAKMGVSEKQKIHTLSCGQRSQVVLGLIFAQDPELLILDDYSMGLDTGYRRLFVEYLSEFIKDGKKTVLMTTHIVSDLHHLIDDIIVLRREKEPYCATLSDFRDKFKGYSLEKSVDLSQISNIQNVLSLKNENQIFGFFDEPISGAKELNLDFEEAFLGLVGRY</sequence>
<dbReference type="PANTHER" id="PTHR43158:SF10">
    <property type="entry name" value="ABC TRANSPORTER ATP-BINDING PROTEIN YTRB"/>
    <property type="match status" value="1"/>
</dbReference>